<dbReference type="GO" id="GO:0016020">
    <property type="term" value="C:membrane"/>
    <property type="evidence" value="ECO:0007669"/>
    <property type="project" value="UniProtKB-SubCell"/>
</dbReference>
<evidence type="ECO:0000256" key="5">
    <source>
        <dbReference type="SAM" id="Phobius"/>
    </source>
</evidence>
<dbReference type="Proteomes" id="UP000644507">
    <property type="component" value="Unassembled WGS sequence"/>
</dbReference>
<feature type="domain" description="Methylamine utilisation protein MauE" evidence="6">
    <location>
        <begin position="57"/>
        <end position="176"/>
    </location>
</feature>
<evidence type="ECO:0000256" key="4">
    <source>
        <dbReference type="ARBA" id="ARBA00023136"/>
    </source>
</evidence>
<reference evidence="7" key="1">
    <citation type="journal article" date="2014" name="Int. J. Syst. Evol. Microbiol.">
        <title>Complete genome sequence of Corynebacterium casei LMG S-19264T (=DSM 44701T), isolated from a smear-ripened cheese.</title>
        <authorList>
            <consortium name="US DOE Joint Genome Institute (JGI-PGF)"/>
            <person name="Walter F."/>
            <person name="Albersmeier A."/>
            <person name="Kalinowski J."/>
            <person name="Ruckert C."/>
        </authorList>
    </citation>
    <scope>NUCLEOTIDE SEQUENCE</scope>
    <source>
        <strain evidence="7">KCTC 12988</strain>
    </source>
</reference>
<evidence type="ECO:0000259" key="6">
    <source>
        <dbReference type="Pfam" id="PF07291"/>
    </source>
</evidence>
<dbReference type="EMBL" id="BMXI01000002">
    <property type="protein sequence ID" value="GHC44995.1"/>
    <property type="molecule type" value="Genomic_DNA"/>
</dbReference>
<name>A0A918TET0_9BACT</name>
<gene>
    <name evidence="7" type="ORF">GCM10007100_07910</name>
</gene>
<accession>A0A918TET0</accession>
<evidence type="ECO:0000256" key="3">
    <source>
        <dbReference type="ARBA" id="ARBA00022989"/>
    </source>
</evidence>
<dbReference type="RefSeq" id="WP_189567534.1">
    <property type="nucleotide sequence ID" value="NZ_BMXI01000002.1"/>
</dbReference>
<feature type="transmembrane region" description="Helical" evidence="5">
    <location>
        <begin position="93"/>
        <end position="111"/>
    </location>
</feature>
<feature type="transmembrane region" description="Helical" evidence="5">
    <location>
        <begin position="117"/>
        <end position="138"/>
    </location>
</feature>
<sequence length="177" mass="19141">MKSSPAGQDSCCSTKPPQPPRWRRYIPLFTLITLALLAAAAKQLHYGAWAPQSAMHDFMGIFLLTFSMLKLFDLPGFAGGFQKYDLLAGRARGYALLYPFLELSLALGYLSQWQPQTVYLATILLMSFGAIGVFLALAKGLDIRCACMGTALNVPLSTVAVVENVGMAAMAVGMLLI</sequence>
<dbReference type="InterPro" id="IPR009908">
    <property type="entry name" value="Methylamine_util_MauE"/>
</dbReference>
<keyword evidence="2 5" id="KW-0812">Transmembrane</keyword>
<evidence type="ECO:0000313" key="8">
    <source>
        <dbReference type="Proteomes" id="UP000644507"/>
    </source>
</evidence>
<comment type="caution">
    <text evidence="7">The sequence shown here is derived from an EMBL/GenBank/DDBJ whole genome shotgun (WGS) entry which is preliminary data.</text>
</comment>
<evidence type="ECO:0000313" key="7">
    <source>
        <dbReference type="EMBL" id="GHC44995.1"/>
    </source>
</evidence>
<feature type="transmembrane region" description="Helical" evidence="5">
    <location>
        <begin position="25"/>
        <end position="46"/>
    </location>
</feature>
<keyword evidence="8" id="KW-1185">Reference proteome</keyword>
<protein>
    <recommendedName>
        <fullName evidence="6">Methylamine utilisation protein MauE domain-containing protein</fullName>
    </recommendedName>
</protein>
<reference evidence="7" key="2">
    <citation type="submission" date="2020-09" db="EMBL/GenBank/DDBJ databases">
        <authorList>
            <person name="Sun Q."/>
            <person name="Kim S."/>
        </authorList>
    </citation>
    <scope>NUCLEOTIDE SEQUENCE</scope>
    <source>
        <strain evidence="7">KCTC 12988</strain>
    </source>
</reference>
<keyword evidence="3 5" id="KW-1133">Transmembrane helix</keyword>
<evidence type="ECO:0000256" key="2">
    <source>
        <dbReference type="ARBA" id="ARBA00022692"/>
    </source>
</evidence>
<feature type="transmembrane region" description="Helical" evidence="5">
    <location>
        <begin position="58"/>
        <end position="81"/>
    </location>
</feature>
<proteinExistence type="predicted"/>
<dbReference type="AlphaFoldDB" id="A0A918TET0"/>
<evidence type="ECO:0000256" key="1">
    <source>
        <dbReference type="ARBA" id="ARBA00004141"/>
    </source>
</evidence>
<feature type="transmembrane region" description="Helical" evidence="5">
    <location>
        <begin position="150"/>
        <end position="176"/>
    </location>
</feature>
<dbReference type="GO" id="GO:0030416">
    <property type="term" value="P:methylamine metabolic process"/>
    <property type="evidence" value="ECO:0007669"/>
    <property type="project" value="InterPro"/>
</dbReference>
<keyword evidence="4 5" id="KW-0472">Membrane</keyword>
<dbReference type="Pfam" id="PF07291">
    <property type="entry name" value="MauE"/>
    <property type="match status" value="1"/>
</dbReference>
<comment type="subcellular location">
    <subcellularLocation>
        <location evidence="1">Membrane</location>
        <topology evidence="1">Multi-pass membrane protein</topology>
    </subcellularLocation>
</comment>
<organism evidence="7 8">
    <name type="scientific">Roseibacillus persicicus</name>
    <dbReference type="NCBI Taxonomy" id="454148"/>
    <lineage>
        <taxon>Bacteria</taxon>
        <taxon>Pseudomonadati</taxon>
        <taxon>Verrucomicrobiota</taxon>
        <taxon>Verrucomicrobiia</taxon>
        <taxon>Verrucomicrobiales</taxon>
        <taxon>Verrucomicrobiaceae</taxon>
        <taxon>Roseibacillus</taxon>
    </lineage>
</organism>